<organism evidence="1 2">
    <name type="scientific">Cyanomargarita calcarea GSE-NOS-MK-12-04C</name>
    <dbReference type="NCBI Taxonomy" id="2839659"/>
    <lineage>
        <taxon>Bacteria</taxon>
        <taxon>Bacillati</taxon>
        <taxon>Cyanobacteriota</taxon>
        <taxon>Cyanophyceae</taxon>
        <taxon>Nostocales</taxon>
        <taxon>Cyanomargaritaceae</taxon>
        <taxon>Cyanomargarita</taxon>
    </lineage>
</organism>
<evidence type="ECO:0000313" key="2">
    <source>
        <dbReference type="Proteomes" id="UP000729701"/>
    </source>
</evidence>
<dbReference type="Pfam" id="PF21826">
    <property type="entry name" value="DUF6887"/>
    <property type="match status" value="1"/>
</dbReference>
<gene>
    <name evidence="1" type="ORF">KME60_24270</name>
</gene>
<dbReference type="Proteomes" id="UP000729701">
    <property type="component" value="Unassembled WGS sequence"/>
</dbReference>
<protein>
    <submittedName>
        <fullName evidence="1">Uncharacterized protein</fullName>
    </submittedName>
</protein>
<reference evidence="1" key="2">
    <citation type="journal article" date="2022" name="Microbiol. Resour. Announc.">
        <title>Metagenome Sequencing to Explore Phylogenomics of Terrestrial Cyanobacteria.</title>
        <authorList>
            <person name="Ward R.D."/>
            <person name="Stajich J.E."/>
            <person name="Johansen J.R."/>
            <person name="Huntemann M."/>
            <person name="Clum A."/>
            <person name="Foster B."/>
            <person name="Foster B."/>
            <person name="Roux S."/>
            <person name="Palaniappan K."/>
            <person name="Varghese N."/>
            <person name="Mukherjee S."/>
            <person name="Reddy T.B.K."/>
            <person name="Daum C."/>
            <person name="Copeland A."/>
            <person name="Chen I.A."/>
            <person name="Ivanova N.N."/>
            <person name="Kyrpides N.C."/>
            <person name="Shapiro N."/>
            <person name="Eloe-Fadrosh E.A."/>
            <person name="Pietrasiak N."/>
        </authorList>
    </citation>
    <scope>NUCLEOTIDE SEQUENCE</scope>
    <source>
        <strain evidence="1">GSE-NOS-MK-12-04C</strain>
    </source>
</reference>
<dbReference type="AlphaFoldDB" id="A0A951QQY2"/>
<sequence length="62" mass="7215">MSDFQHMTIEQLKAYLKHNQRDTEAFYVLMDKLNAKPNQKIYSANQIEKLGELISSHDSKSS</sequence>
<dbReference type="EMBL" id="JAHHGZ010000031">
    <property type="protein sequence ID" value="MBW4670445.1"/>
    <property type="molecule type" value="Genomic_DNA"/>
</dbReference>
<proteinExistence type="predicted"/>
<name>A0A951QQY2_9CYAN</name>
<comment type="caution">
    <text evidence="1">The sequence shown here is derived from an EMBL/GenBank/DDBJ whole genome shotgun (WGS) entry which is preliminary data.</text>
</comment>
<evidence type="ECO:0000313" key="1">
    <source>
        <dbReference type="EMBL" id="MBW4670445.1"/>
    </source>
</evidence>
<dbReference type="InterPro" id="IPR054053">
    <property type="entry name" value="DUF6887"/>
</dbReference>
<accession>A0A951QQY2</accession>
<reference evidence="1" key="1">
    <citation type="submission" date="2021-05" db="EMBL/GenBank/DDBJ databases">
        <authorList>
            <person name="Pietrasiak N."/>
            <person name="Ward R."/>
            <person name="Stajich J.E."/>
            <person name="Kurbessoian T."/>
        </authorList>
    </citation>
    <scope>NUCLEOTIDE SEQUENCE</scope>
    <source>
        <strain evidence="1">GSE-NOS-MK-12-04C</strain>
    </source>
</reference>